<evidence type="ECO:0000256" key="9">
    <source>
        <dbReference type="ARBA" id="ARBA00039086"/>
    </source>
</evidence>
<evidence type="ECO:0000256" key="5">
    <source>
        <dbReference type="ARBA" id="ARBA00023235"/>
    </source>
</evidence>
<evidence type="ECO:0000256" key="2">
    <source>
        <dbReference type="ARBA" id="ARBA00005851"/>
    </source>
</evidence>
<evidence type="ECO:0000256" key="8">
    <source>
        <dbReference type="ARBA" id="ARBA00038932"/>
    </source>
</evidence>
<comment type="catalytic activity">
    <reaction evidence="7">
        <text>L-dopachrome = 5,6-dihydroxyindole-2-carboxylate</text>
        <dbReference type="Rhea" id="RHEA:13041"/>
        <dbReference type="ChEBI" id="CHEBI:16875"/>
        <dbReference type="ChEBI" id="CHEBI:57509"/>
        <dbReference type="EC" id="5.3.3.12"/>
    </reaction>
</comment>
<evidence type="ECO:0000313" key="13">
    <source>
        <dbReference type="EMBL" id="ASL05032.1"/>
    </source>
</evidence>
<dbReference type="OrthoDB" id="255819at2759"/>
<dbReference type="EC" id="5.3.2.1" evidence="9"/>
<dbReference type="AlphaFoldDB" id="A0A220XIK4"/>
<reference evidence="13" key="1">
    <citation type="submission" date="2017-06" db="EMBL/GenBank/DDBJ databases">
        <title>Secretome analysis and in planta expression of salivary proteins reveals a potential large effector repertoire of the brown planthopper, Nilaparvata lugens.</title>
        <authorList>
            <person name="Rao W."/>
            <person name="Zheng X."/>
            <person name="Liu B."/>
            <person name="Du B."/>
            <person name="He G."/>
        </authorList>
    </citation>
    <scope>NUCLEOTIDE SEQUENCE</scope>
</reference>
<comment type="similarity">
    <text evidence="2">Belongs to the MIF family.</text>
</comment>
<accession>A0A220XIK4</accession>
<evidence type="ECO:0000256" key="3">
    <source>
        <dbReference type="ARBA" id="ARBA00022514"/>
    </source>
</evidence>
<organism evidence="13">
    <name type="scientific">Nilaparvata lugens</name>
    <name type="common">Brown planthopper</name>
    <dbReference type="NCBI Taxonomy" id="108931"/>
    <lineage>
        <taxon>Eukaryota</taxon>
        <taxon>Metazoa</taxon>
        <taxon>Ecdysozoa</taxon>
        <taxon>Arthropoda</taxon>
        <taxon>Hexapoda</taxon>
        <taxon>Insecta</taxon>
        <taxon>Pterygota</taxon>
        <taxon>Neoptera</taxon>
        <taxon>Paraneoptera</taxon>
        <taxon>Hemiptera</taxon>
        <taxon>Auchenorrhyncha</taxon>
        <taxon>Fulgoroidea</taxon>
        <taxon>Delphacidae</taxon>
        <taxon>Delphacinae</taxon>
        <taxon>Nilaparvata</taxon>
    </lineage>
</organism>
<protein>
    <recommendedName>
        <fullName evidence="12">L-dopachrome isomerase</fullName>
        <ecNumber evidence="9">5.3.2.1</ecNumber>
        <ecNumber evidence="8">5.3.3.12</ecNumber>
    </recommendedName>
    <alternativeName>
        <fullName evidence="10">L-dopachrome tautomerase</fullName>
    </alternativeName>
    <alternativeName>
        <fullName evidence="11">Phenylpyruvate tautomerase</fullName>
    </alternativeName>
</protein>
<dbReference type="PANTHER" id="PTHR11954">
    <property type="entry name" value="D-DOPACHROME DECARBOXYLASE"/>
    <property type="match status" value="1"/>
</dbReference>
<dbReference type="EMBL" id="MF278726">
    <property type="protein sequence ID" value="ASL05032.1"/>
    <property type="molecule type" value="mRNA"/>
</dbReference>
<evidence type="ECO:0000256" key="11">
    <source>
        <dbReference type="ARBA" id="ARBA00041912"/>
    </source>
</evidence>
<dbReference type="GeneID" id="111051177"/>
<name>A0A220XIK4_NILLU</name>
<dbReference type="GO" id="GO:0005615">
    <property type="term" value="C:extracellular space"/>
    <property type="evidence" value="ECO:0007669"/>
    <property type="project" value="UniProtKB-KW"/>
</dbReference>
<dbReference type="Pfam" id="PF01187">
    <property type="entry name" value="MIF"/>
    <property type="match status" value="1"/>
</dbReference>
<dbReference type="GO" id="GO:0050178">
    <property type="term" value="F:phenylpyruvate tautomerase activity"/>
    <property type="evidence" value="ECO:0007669"/>
    <property type="project" value="UniProtKB-EC"/>
</dbReference>
<dbReference type="Gene3D" id="3.30.429.10">
    <property type="entry name" value="Macrophage Migration Inhibitory Factor"/>
    <property type="match status" value="1"/>
</dbReference>
<evidence type="ECO:0000256" key="6">
    <source>
        <dbReference type="ARBA" id="ARBA00036735"/>
    </source>
</evidence>
<keyword evidence="5" id="KW-0413">Isomerase</keyword>
<comment type="subcellular location">
    <subcellularLocation>
        <location evidence="1">Secreted</location>
    </subcellularLocation>
</comment>
<dbReference type="GO" id="GO:0004167">
    <property type="term" value="F:dopachrome isomerase activity"/>
    <property type="evidence" value="ECO:0007669"/>
    <property type="project" value="UniProtKB-EC"/>
</dbReference>
<dbReference type="RefSeq" id="XP_022193304.1">
    <property type="nucleotide sequence ID" value="XM_022337612.2"/>
</dbReference>
<dbReference type="PANTHER" id="PTHR11954:SF6">
    <property type="entry name" value="MACROPHAGE MIGRATION INHIBITORY FACTOR"/>
    <property type="match status" value="1"/>
</dbReference>
<dbReference type="InterPro" id="IPR001398">
    <property type="entry name" value="Macrophage_inhib_fac"/>
</dbReference>
<evidence type="ECO:0000256" key="10">
    <source>
        <dbReference type="ARBA" id="ARBA00041631"/>
    </source>
</evidence>
<proteinExistence type="evidence at transcript level"/>
<comment type="catalytic activity">
    <reaction evidence="6">
        <text>3-phenylpyruvate = enol-phenylpyruvate</text>
        <dbReference type="Rhea" id="RHEA:17097"/>
        <dbReference type="ChEBI" id="CHEBI:16815"/>
        <dbReference type="ChEBI" id="CHEBI:18005"/>
        <dbReference type="EC" id="5.3.2.1"/>
    </reaction>
</comment>
<evidence type="ECO:0000256" key="12">
    <source>
        <dbReference type="ARBA" id="ARBA00042730"/>
    </source>
</evidence>
<keyword evidence="3" id="KW-0202">Cytokine</keyword>
<keyword evidence="4" id="KW-0964">Secreted</keyword>
<evidence type="ECO:0000256" key="4">
    <source>
        <dbReference type="ARBA" id="ARBA00022525"/>
    </source>
</evidence>
<evidence type="ECO:0000256" key="7">
    <source>
        <dbReference type="ARBA" id="ARBA00036823"/>
    </source>
</evidence>
<dbReference type="GO" id="GO:0005125">
    <property type="term" value="F:cytokine activity"/>
    <property type="evidence" value="ECO:0007669"/>
    <property type="project" value="UniProtKB-KW"/>
</dbReference>
<sequence length="119" mass="12921">MPLLRIETNVPKSKVPEDFLKTTSKLLAKVLSKPESYCAVLIVPDQMMSFGGTTEPTGQASLMSIGQLGVAQNKVISAALFKHIEEALGIPKNRMYITFTDSPTSVVGYNGTTFHEIFG</sequence>
<evidence type="ECO:0000256" key="1">
    <source>
        <dbReference type="ARBA" id="ARBA00004613"/>
    </source>
</evidence>
<dbReference type="EC" id="5.3.3.12" evidence="8"/>
<dbReference type="SUPFAM" id="SSF55331">
    <property type="entry name" value="Tautomerase/MIF"/>
    <property type="match status" value="1"/>
</dbReference>
<dbReference type="KEGG" id="nlu:111051177"/>
<dbReference type="InterPro" id="IPR014347">
    <property type="entry name" value="Tautomerase/MIF_sf"/>
</dbReference>